<keyword evidence="3" id="KW-1133">Transmembrane helix</keyword>
<sequence>MSMHLKPHRSSLVLLLIITLSITAAIWFTGTPKPVAALHRNDLFAEGASAALVLCWYLLVLAARPRGRVTTLLGVGLGSLFVGMWTDALDELVTLPATTGWTDWLEPSASLLGLLTITAGIYLWHREQLALNHLLRTRESGVRDHFQLDGLVPMHRAAYFREQAVDLVAQQRRAGAPCALIAVDMVGFHAINARHGFDEGDRVLNRVGQLLALNLRPTDLVCRDAGDRFSVLLPATDQAMGEALAAELREAIEATPGYTAAGERLSLQVRTAVHMVPAGNDSASIVNAIAAMHRRSAATIRP</sequence>
<dbReference type="Proteomes" id="UP001356170">
    <property type="component" value="Unassembled WGS sequence"/>
</dbReference>
<organism evidence="5 6">
    <name type="scientific">Aquilutibacter rugosus</name>
    <dbReference type="NCBI Taxonomy" id="3115820"/>
    <lineage>
        <taxon>Bacteria</taxon>
        <taxon>Pseudomonadati</taxon>
        <taxon>Pseudomonadota</taxon>
        <taxon>Gammaproteobacteria</taxon>
        <taxon>Lysobacterales</taxon>
        <taxon>Lysobacteraceae</taxon>
        <taxon>Aquilutibacter</taxon>
    </lineage>
</organism>
<reference evidence="5 6" key="1">
    <citation type="submission" date="2024-01" db="EMBL/GenBank/DDBJ databases">
        <title>Novel species of the genus Luteimonas isolated from rivers.</title>
        <authorList>
            <person name="Lu H."/>
        </authorList>
    </citation>
    <scope>NUCLEOTIDE SEQUENCE [LARGE SCALE GENOMIC DNA]</scope>
    <source>
        <strain evidence="5 6">FXH3W</strain>
    </source>
</reference>
<protein>
    <recommendedName>
        <fullName evidence="1">diguanylate cyclase</fullName>
        <ecNumber evidence="1">2.7.7.65</ecNumber>
    </recommendedName>
</protein>
<keyword evidence="3" id="KW-0812">Transmembrane</keyword>
<dbReference type="InterPro" id="IPR000160">
    <property type="entry name" value="GGDEF_dom"/>
</dbReference>
<dbReference type="PANTHER" id="PTHR45138:SF9">
    <property type="entry name" value="DIGUANYLATE CYCLASE DGCM-RELATED"/>
    <property type="match status" value="1"/>
</dbReference>
<name>A0ABU7UW29_9GAMM</name>
<keyword evidence="5" id="KW-0808">Transferase</keyword>
<feature type="transmembrane region" description="Helical" evidence="3">
    <location>
        <begin position="12"/>
        <end position="31"/>
    </location>
</feature>
<dbReference type="NCBIfam" id="TIGR00254">
    <property type="entry name" value="GGDEF"/>
    <property type="match status" value="1"/>
</dbReference>
<dbReference type="InterPro" id="IPR029787">
    <property type="entry name" value="Nucleotide_cyclase"/>
</dbReference>
<feature type="transmembrane region" description="Helical" evidence="3">
    <location>
        <begin position="69"/>
        <end position="88"/>
    </location>
</feature>
<evidence type="ECO:0000256" key="2">
    <source>
        <dbReference type="ARBA" id="ARBA00034247"/>
    </source>
</evidence>
<dbReference type="SMART" id="SM00267">
    <property type="entry name" value="GGDEF"/>
    <property type="match status" value="1"/>
</dbReference>
<feature type="transmembrane region" description="Helical" evidence="3">
    <location>
        <begin position="43"/>
        <end position="62"/>
    </location>
</feature>
<evidence type="ECO:0000313" key="5">
    <source>
        <dbReference type="EMBL" id="MEF2154734.1"/>
    </source>
</evidence>
<evidence type="ECO:0000313" key="6">
    <source>
        <dbReference type="Proteomes" id="UP001356170"/>
    </source>
</evidence>
<dbReference type="PANTHER" id="PTHR45138">
    <property type="entry name" value="REGULATORY COMPONENTS OF SENSORY TRANSDUCTION SYSTEM"/>
    <property type="match status" value="1"/>
</dbReference>
<evidence type="ECO:0000256" key="3">
    <source>
        <dbReference type="SAM" id="Phobius"/>
    </source>
</evidence>
<feature type="transmembrane region" description="Helical" evidence="3">
    <location>
        <begin position="108"/>
        <end position="125"/>
    </location>
</feature>
<evidence type="ECO:0000259" key="4">
    <source>
        <dbReference type="PROSITE" id="PS50887"/>
    </source>
</evidence>
<evidence type="ECO:0000256" key="1">
    <source>
        <dbReference type="ARBA" id="ARBA00012528"/>
    </source>
</evidence>
<feature type="domain" description="GGDEF" evidence="4">
    <location>
        <begin position="176"/>
        <end position="302"/>
    </location>
</feature>
<keyword evidence="6" id="KW-1185">Reference proteome</keyword>
<accession>A0ABU7UW29</accession>
<keyword evidence="5" id="KW-0548">Nucleotidyltransferase</keyword>
<keyword evidence="3" id="KW-0472">Membrane</keyword>
<dbReference type="PROSITE" id="PS50887">
    <property type="entry name" value="GGDEF"/>
    <property type="match status" value="1"/>
</dbReference>
<dbReference type="InterPro" id="IPR043128">
    <property type="entry name" value="Rev_trsase/Diguanyl_cyclase"/>
</dbReference>
<dbReference type="EC" id="2.7.7.65" evidence="1"/>
<dbReference type="GO" id="GO:0052621">
    <property type="term" value="F:diguanylate cyclase activity"/>
    <property type="evidence" value="ECO:0007669"/>
    <property type="project" value="UniProtKB-EC"/>
</dbReference>
<dbReference type="Pfam" id="PF00990">
    <property type="entry name" value="GGDEF"/>
    <property type="match status" value="1"/>
</dbReference>
<dbReference type="InterPro" id="IPR050469">
    <property type="entry name" value="Diguanylate_Cyclase"/>
</dbReference>
<comment type="catalytic activity">
    <reaction evidence="2">
        <text>2 GTP = 3',3'-c-di-GMP + 2 diphosphate</text>
        <dbReference type="Rhea" id="RHEA:24898"/>
        <dbReference type="ChEBI" id="CHEBI:33019"/>
        <dbReference type="ChEBI" id="CHEBI:37565"/>
        <dbReference type="ChEBI" id="CHEBI:58805"/>
        <dbReference type="EC" id="2.7.7.65"/>
    </reaction>
</comment>
<gene>
    <name evidence="5" type="ORF">V3390_00545</name>
</gene>
<dbReference type="EMBL" id="JAZHBO010000001">
    <property type="protein sequence ID" value="MEF2154734.1"/>
    <property type="molecule type" value="Genomic_DNA"/>
</dbReference>
<dbReference type="RefSeq" id="WP_331689597.1">
    <property type="nucleotide sequence ID" value="NZ_JAZHBN010000004.1"/>
</dbReference>
<dbReference type="CDD" id="cd01949">
    <property type="entry name" value="GGDEF"/>
    <property type="match status" value="1"/>
</dbReference>
<comment type="caution">
    <text evidence="5">The sequence shown here is derived from an EMBL/GenBank/DDBJ whole genome shotgun (WGS) entry which is preliminary data.</text>
</comment>
<proteinExistence type="predicted"/>
<dbReference type="SUPFAM" id="SSF55073">
    <property type="entry name" value="Nucleotide cyclase"/>
    <property type="match status" value="1"/>
</dbReference>
<dbReference type="Gene3D" id="3.30.70.270">
    <property type="match status" value="1"/>
</dbReference>